<feature type="signal peptide" evidence="1">
    <location>
        <begin position="1"/>
        <end position="16"/>
    </location>
</feature>
<evidence type="ECO:0000313" key="3">
    <source>
        <dbReference type="Proteomes" id="UP001141253"/>
    </source>
</evidence>
<name>A0ABQ9AWU6_9ROSI</name>
<protein>
    <recommendedName>
        <fullName evidence="4">Secreted protein</fullName>
    </recommendedName>
</protein>
<dbReference type="EMBL" id="JAPFFI010000014">
    <property type="protein sequence ID" value="KAJ6366072.1"/>
    <property type="molecule type" value="Genomic_DNA"/>
</dbReference>
<evidence type="ECO:0008006" key="4">
    <source>
        <dbReference type="Google" id="ProtNLM"/>
    </source>
</evidence>
<keyword evidence="3" id="KW-1185">Reference proteome</keyword>
<evidence type="ECO:0000313" key="2">
    <source>
        <dbReference type="EMBL" id="KAJ6366072.1"/>
    </source>
</evidence>
<proteinExistence type="predicted"/>
<organism evidence="2 3">
    <name type="scientific">Salix suchowensis</name>
    <dbReference type="NCBI Taxonomy" id="1278906"/>
    <lineage>
        <taxon>Eukaryota</taxon>
        <taxon>Viridiplantae</taxon>
        <taxon>Streptophyta</taxon>
        <taxon>Embryophyta</taxon>
        <taxon>Tracheophyta</taxon>
        <taxon>Spermatophyta</taxon>
        <taxon>Magnoliopsida</taxon>
        <taxon>eudicotyledons</taxon>
        <taxon>Gunneridae</taxon>
        <taxon>Pentapetalae</taxon>
        <taxon>rosids</taxon>
        <taxon>fabids</taxon>
        <taxon>Malpighiales</taxon>
        <taxon>Salicaceae</taxon>
        <taxon>Saliceae</taxon>
        <taxon>Salix</taxon>
    </lineage>
</organism>
<reference evidence="2" key="1">
    <citation type="submission" date="2022-10" db="EMBL/GenBank/DDBJ databases">
        <authorList>
            <person name="Hyden B.L."/>
            <person name="Feng K."/>
            <person name="Yates T."/>
            <person name="Jawdy S."/>
            <person name="Smart L.B."/>
            <person name="Muchero W."/>
        </authorList>
    </citation>
    <scope>NUCLEOTIDE SEQUENCE</scope>
    <source>
        <tissue evidence="2">Shoot tip</tissue>
    </source>
</reference>
<reference evidence="2" key="2">
    <citation type="journal article" date="2023" name="Int. J. Mol. Sci.">
        <title>De Novo Assembly and Annotation of 11 Diverse Shrub Willow (Salix) Genomes Reveals Novel Gene Organization in Sex-Linked Regions.</title>
        <authorList>
            <person name="Hyden B."/>
            <person name="Feng K."/>
            <person name="Yates T.B."/>
            <person name="Jawdy S."/>
            <person name="Cereghino C."/>
            <person name="Smart L.B."/>
            <person name="Muchero W."/>
        </authorList>
    </citation>
    <scope>NUCLEOTIDE SEQUENCE</scope>
    <source>
        <tissue evidence="2">Shoot tip</tissue>
    </source>
</reference>
<gene>
    <name evidence="2" type="ORF">OIU77_002613</name>
</gene>
<evidence type="ECO:0000256" key="1">
    <source>
        <dbReference type="SAM" id="SignalP"/>
    </source>
</evidence>
<keyword evidence="1" id="KW-0732">Signal</keyword>
<comment type="caution">
    <text evidence="2">The sequence shown here is derived from an EMBL/GenBank/DDBJ whole genome shotgun (WGS) entry which is preliminary data.</text>
</comment>
<sequence>MTYYIASILVFSAVVAQERGLPGGNNVQEICHYSFSKQRLNREPLVLGKSKSGCSMFFRCMLVKSWKVRPLCFQVISTRLEGEICGRENVADYSLTSHVF</sequence>
<feature type="chain" id="PRO_5046143313" description="Secreted protein" evidence="1">
    <location>
        <begin position="17"/>
        <end position="100"/>
    </location>
</feature>
<accession>A0ABQ9AWU6</accession>
<dbReference type="Proteomes" id="UP001141253">
    <property type="component" value="Chromosome 7"/>
</dbReference>